<organism evidence="1 2">
    <name type="scientific">Eubacterium ventriosum</name>
    <dbReference type="NCBI Taxonomy" id="39496"/>
    <lineage>
        <taxon>Bacteria</taxon>
        <taxon>Bacillati</taxon>
        <taxon>Bacillota</taxon>
        <taxon>Clostridia</taxon>
        <taxon>Eubacteriales</taxon>
        <taxon>Eubacteriaceae</taxon>
        <taxon>Eubacterium</taxon>
    </lineage>
</organism>
<protein>
    <submittedName>
        <fullName evidence="1">Uncharacterized protein</fullName>
    </submittedName>
</protein>
<sequence>MIIIKYEGNKIIHDEEKDLVLYIINDTHLKSSENEKYNFKILKRDNNYYCCVSDEYKSYQFNNVKYDKMIELNLSKHNKLVLDGIEIYININEEKFLDYVDTSLPFEIPQYCTYPMFTAIQGILKGHNNELNWVYNNYIQLWADKTIVSEYYWTDFKFANEEIREEFCPLIFKKYGEKITDNFVETIKNNINNKNYLFISIDMFDIDEWWQTGDERWHSVHQILIYGYNDIDREFLTADFYTGTYKKIKLSYEKVENGYMKYFRQHEEEKIGLFLDDLYFRYTPCEYNIDLNVMANLIKDFLDAKDTVYFNYLNICKVNMIIYGIDVIDCVKSYVHDVYQKKQYLDIRPIHFFMIINEIMRERMKYLSSNGYVDYTEEVEQLIEECYKLSVTIRNLGLKYNILYQSGAEVSVGNLESKITKFKELEKKMMIQCYRIIKGEDYNDTHIKQKSGIVQDDRLLDAKQLLLETDADEIYEDLKRKTVEKKIYSYKERDVFIFPFITQMFWRGDLGEQVDNTCDEDTEIVYYFDENDKMIAHYNLSNEFYNNTVKTFMIYKYLERRVERYIICIDKETDSRKLVAVDLFEIEDNKIIDFVRASSTTRNVIAKYKYQGNVIKSGVCKELLGEYVYSEYEDLFFFENENSLKQIIRKYDSSEELTIFPRYGFKELDYYYFANQLYTELCNVWDAKKLFLSYLLIDIIPVESKLNILFKWNNNEIKDLNKIFMKDYRKESYYGQKLTAVIIEIINKFIATKIVNKRNDEWKVEIRCDGITKKMYDGINQPELLLDF</sequence>
<evidence type="ECO:0000313" key="2">
    <source>
        <dbReference type="Proteomes" id="UP000283314"/>
    </source>
</evidence>
<accession>A0A415LHK7</accession>
<comment type="caution">
    <text evidence="1">The sequence shown here is derived from an EMBL/GenBank/DDBJ whole genome shotgun (WGS) entry which is preliminary data.</text>
</comment>
<dbReference type="EMBL" id="QROT01000001">
    <property type="protein sequence ID" value="RHL47897.1"/>
    <property type="molecule type" value="Genomic_DNA"/>
</dbReference>
<proteinExistence type="predicted"/>
<dbReference type="GeneID" id="66465656"/>
<dbReference type="RefSeq" id="WP_118379052.1">
    <property type="nucleotide sequence ID" value="NZ_CABJDQ010000001.1"/>
</dbReference>
<dbReference type="Proteomes" id="UP000283314">
    <property type="component" value="Unassembled WGS sequence"/>
</dbReference>
<reference evidence="1 2" key="1">
    <citation type="submission" date="2018-08" db="EMBL/GenBank/DDBJ databases">
        <title>A genome reference for cultivated species of the human gut microbiota.</title>
        <authorList>
            <person name="Zou Y."/>
            <person name="Xue W."/>
            <person name="Luo G."/>
        </authorList>
    </citation>
    <scope>NUCLEOTIDE SEQUENCE [LARGE SCALE GENOMIC DNA]</scope>
    <source>
        <strain evidence="1 2">AF37-4</strain>
    </source>
</reference>
<evidence type="ECO:0000313" key="1">
    <source>
        <dbReference type="EMBL" id="RHL47897.1"/>
    </source>
</evidence>
<name>A0A415LHK7_9FIRM</name>
<gene>
    <name evidence="1" type="ORF">DW018_00215</name>
</gene>
<dbReference type="AlphaFoldDB" id="A0A415LHK7"/>